<evidence type="ECO:0000256" key="2">
    <source>
        <dbReference type="SAM" id="Phobius"/>
    </source>
</evidence>
<dbReference type="Proteomes" id="UP000743370">
    <property type="component" value="Unassembled WGS sequence"/>
</dbReference>
<feature type="transmembrane region" description="Helical" evidence="2">
    <location>
        <begin position="31"/>
        <end position="53"/>
    </location>
</feature>
<dbReference type="AlphaFoldDB" id="A0A8T0L351"/>
<feature type="compositionally biased region" description="Acidic residues" evidence="1">
    <location>
        <begin position="197"/>
        <end position="221"/>
    </location>
</feature>
<name>A0A8T0L351_PHAAN</name>
<organism evidence="3 4">
    <name type="scientific">Phaseolus angularis</name>
    <name type="common">Azuki bean</name>
    <name type="synonym">Vigna angularis</name>
    <dbReference type="NCBI Taxonomy" id="3914"/>
    <lineage>
        <taxon>Eukaryota</taxon>
        <taxon>Viridiplantae</taxon>
        <taxon>Streptophyta</taxon>
        <taxon>Embryophyta</taxon>
        <taxon>Tracheophyta</taxon>
        <taxon>Spermatophyta</taxon>
        <taxon>Magnoliopsida</taxon>
        <taxon>eudicotyledons</taxon>
        <taxon>Gunneridae</taxon>
        <taxon>Pentapetalae</taxon>
        <taxon>rosids</taxon>
        <taxon>fabids</taxon>
        <taxon>Fabales</taxon>
        <taxon>Fabaceae</taxon>
        <taxon>Papilionoideae</taxon>
        <taxon>50 kb inversion clade</taxon>
        <taxon>NPAAA clade</taxon>
        <taxon>indigoferoid/millettioid clade</taxon>
        <taxon>Phaseoleae</taxon>
        <taxon>Vigna</taxon>
    </lineage>
</organism>
<keyword evidence="2" id="KW-1133">Transmembrane helix</keyword>
<evidence type="ECO:0000313" key="3">
    <source>
        <dbReference type="EMBL" id="KAG2406557.1"/>
    </source>
</evidence>
<feature type="transmembrane region" description="Helical" evidence="2">
    <location>
        <begin position="295"/>
        <end position="316"/>
    </location>
</feature>
<proteinExistence type="predicted"/>
<evidence type="ECO:0000256" key="1">
    <source>
        <dbReference type="SAM" id="MobiDB-lite"/>
    </source>
</evidence>
<dbReference type="EMBL" id="JABFOF010000002">
    <property type="protein sequence ID" value="KAG2406557.1"/>
    <property type="molecule type" value="Genomic_DNA"/>
</dbReference>
<reference evidence="3 4" key="1">
    <citation type="submission" date="2020-05" db="EMBL/GenBank/DDBJ databases">
        <title>Vigna angularis (adzuki bean) Var. LongXiaoDou No. 4 denovo assembly.</title>
        <authorList>
            <person name="Xiang H."/>
        </authorList>
    </citation>
    <scope>NUCLEOTIDE SEQUENCE [LARGE SCALE GENOMIC DNA]</scope>
    <source>
        <tissue evidence="3">Leaf</tissue>
    </source>
</reference>
<sequence length="336" mass="37271">MEGKRSVITNKQGRNKVLPTNALCIGGEGGIAGLFVFGGALAIAGFMAVASFASNKQKAKATHDQQTKSKPQQLLLDEHECKTEDDHDTTRSLTSLVKNSSIGNGDATWYATKTWIYFQEEKSELRPRSGDQESPTCFQPQEIVFSDSSPPQSAASSNGSGVAEECIVSLFNRPSGQEQEPDQKDEIPQDDLTSSETETETEDDEEEEDEMMSDEVSESGSEDTSKETGTTSLDYKEEQVWPSELVQHAKQKFKGDRHLCSLSDVDSSDYEEEVTMAHQADLDQNLNLMVPNNQALTWVFPLLLLALLMLLVLLTYRPQESFYVLDDEGHSVVRRI</sequence>
<gene>
    <name evidence="3" type="ORF">HKW66_Vig0058130</name>
</gene>
<feature type="region of interest" description="Disordered" evidence="1">
    <location>
        <begin position="173"/>
        <end position="239"/>
    </location>
</feature>
<keyword evidence="2" id="KW-0812">Transmembrane</keyword>
<evidence type="ECO:0000313" key="4">
    <source>
        <dbReference type="Proteomes" id="UP000743370"/>
    </source>
</evidence>
<keyword evidence="2" id="KW-0472">Membrane</keyword>
<accession>A0A8T0L351</accession>
<protein>
    <submittedName>
        <fullName evidence="3">Uncharacterized protein</fullName>
    </submittedName>
</protein>
<comment type="caution">
    <text evidence="3">The sequence shown here is derived from an EMBL/GenBank/DDBJ whole genome shotgun (WGS) entry which is preliminary data.</text>
</comment>